<evidence type="ECO:0000256" key="1">
    <source>
        <dbReference type="ARBA" id="ARBA00023117"/>
    </source>
</evidence>
<feature type="region of interest" description="Disordered" evidence="3">
    <location>
        <begin position="116"/>
        <end position="222"/>
    </location>
</feature>
<accession>A0A7S3XE07</accession>
<keyword evidence="1 2" id="KW-0103">Bromodomain</keyword>
<dbReference type="SMART" id="SM00297">
    <property type="entry name" value="BROMO"/>
    <property type="match status" value="1"/>
</dbReference>
<protein>
    <recommendedName>
        <fullName evidence="4">Bromo domain-containing protein</fullName>
    </recommendedName>
</protein>
<feature type="domain" description="Bromo" evidence="4">
    <location>
        <begin position="682"/>
        <end position="756"/>
    </location>
</feature>
<feature type="region of interest" description="Disordered" evidence="3">
    <location>
        <begin position="322"/>
        <end position="432"/>
    </location>
</feature>
<organism evidence="5">
    <name type="scientific">Picocystis salinarum</name>
    <dbReference type="NCBI Taxonomy" id="88271"/>
    <lineage>
        <taxon>Eukaryota</taxon>
        <taxon>Viridiplantae</taxon>
        <taxon>Chlorophyta</taxon>
        <taxon>Picocystophyceae</taxon>
        <taxon>Picocystales</taxon>
        <taxon>Picocystaceae</taxon>
        <taxon>Picocystis</taxon>
    </lineage>
</organism>
<dbReference type="PROSITE" id="PS50014">
    <property type="entry name" value="BROMODOMAIN_2"/>
    <property type="match status" value="1"/>
</dbReference>
<evidence type="ECO:0000259" key="4">
    <source>
        <dbReference type="PROSITE" id="PS50014"/>
    </source>
</evidence>
<feature type="compositionally biased region" description="Basic and acidic residues" evidence="3">
    <location>
        <begin position="116"/>
        <end position="132"/>
    </location>
</feature>
<dbReference type="PANTHER" id="PTHR15398">
    <property type="entry name" value="BROMODOMAIN-CONTAINING PROTEIN 8"/>
    <property type="match status" value="1"/>
</dbReference>
<sequence length="785" mass="89923">METHRGDARRDRTAPALPRNRVPHGWDPSKPLYVATVPGWALQHRDLEEARWMWFGDVPNRPPKGPYRTDEMLRKLDRKEAYLDQLVVEDKGRSPLPMFKLFVRLEEERWNRTRRDSSLDRRERREPEERRSRWPRASSDPREERKRSRSRGRDRSRERHQHRDSEIERYRYRYGEKEKERSSSRRLSAEPDRRHPHEHANKRWTPERKKENQEPGEDGEINRDQSYAKVDHVDKDLHQQVQLRLQTLMERIPVPCDPQQIVLEQISKGLARLEKYSDFDFQGSGYCEFAARGAKTSIREEKGLLASAGIVAPGLTPVIDKSRASTMEGTPRPPNTTPGERGQGTGVPDAELAMYKPESESSSESEKSNVSWSERPSKGASAQGATPGQHRRMGDSQPGDDHPHNHAQSVTPEKTRTEKRAEKAKKRQRLADLRGDPTMGEWFYFGWDLREHGPYQYVEVLNFVKGGTIPPGLSIHRKEDDLWLQVFSNTSPPSKEDLCLDMQEVLKVQDSVKANKLEDIDEWFEREAQLAESGCMEKEALRVRAPPQFKARYCGKLQELLLRACRRHFVERAIDRRLAKARETLKQHTQVQRQTTPKAVGGQDKSVATLGKLPPLPRVKEENVQSTVGTTPPQTKVGAGPNGEKGTSGDAGAGSQGKIQALLKKEADLVAEELGPLVNDLAQADVNAFFQEPVTDDIAPDYASVIKEPMDFAKIKDKLQKGVYPKGLKGLESVRKDVTLMFQNCMVYNPESTEYHQEAKRLIRHSEAAFNRLEKKVQKDMLRLR</sequence>
<feature type="compositionally biased region" description="Polar residues" evidence="3">
    <location>
        <begin position="624"/>
        <end position="634"/>
    </location>
</feature>
<dbReference type="Pfam" id="PF00439">
    <property type="entry name" value="Bromodomain"/>
    <property type="match status" value="1"/>
</dbReference>
<feature type="region of interest" description="Disordered" evidence="3">
    <location>
        <begin position="584"/>
        <end position="655"/>
    </location>
</feature>
<dbReference type="InterPro" id="IPR001487">
    <property type="entry name" value="Bromodomain"/>
</dbReference>
<proteinExistence type="predicted"/>
<name>A0A7S3XE07_9CHLO</name>
<gene>
    <name evidence="5" type="ORF">PSAL00342_LOCUS4365</name>
</gene>
<evidence type="ECO:0000256" key="3">
    <source>
        <dbReference type="SAM" id="MobiDB-lite"/>
    </source>
</evidence>
<reference evidence="5" key="1">
    <citation type="submission" date="2021-01" db="EMBL/GenBank/DDBJ databases">
        <authorList>
            <person name="Corre E."/>
            <person name="Pelletier E."/>
            <person name="Niang G."/>
            <person name="Scheremetjew M."/>
            <person name="Finn R."/>
            <person name="Kale V."/>
            <person name="Holt S."/>
            <person name="Cochrane G."/>
            <person name="Meng A."/>
            <person name="Brown T."/>
            <person name="Cohen L."/>
        </authorList>
    </citation>
    <scope>NUCLEOTIDE SEQUENCE</scope>
    <source>
        <strain evidence="5">CCMP1897</strain>
    </source>
</reference>
<dbReference type="GO" id="GO:0035267">
    <property type="term" value="C:NuA4 histone acetyltransferase complex"/>
    <property type="evidence" value="ECO:0007669"/>
    <property type="project" value="TreeGrafter"/>
</dbReference>
<feature type="region of interest" description="Disordered" evidence="3">
    <location>
        <begin position="1"/>
        <end position="27"/>
    </location>
</feature>
<evidence type="ECO:0000256" key="2">
    <source>
        <dbReference type="PROSITE-ProRule" id="PRU00035"/>
    </source>
</evidence>
<feature type="compositionally biased region" description="Polar residues" evidence="3">
    <location>
        <begin position="587"/>
        <end position="597"/>
    </location>
</feature>
<feature type="compositionally biased region" description="Basic and acidic residues" evidence="3">
    <location>
        <begin position="1"/>
        <end position="13"/>
    </location>
</feature>
<dbReference type="PRINTS" id="PR00503">
    <property type="entry name" value="BROMODOMAIN"/>
</dbReference>
<evidence type="ECO:0000313" key="5">
    <source>
        <dbReference type="EMBL" id="CAE0610530.1"/>
    </source>
</evidence>
<dbReference type="AlphaFoldDB" id="A0A7S3XE07"/>
<dbReference type="PANTHER" id="PTHR15398:SF4">
    <property type="entry name" value="BROMODOMAIN-CONTAINING PROTEIN 8 ISOFORM X1"/>
    <property type="match status" value="1"/>
</dbReference>
<feature type="compositionally biased region" description="Basic and acidic residues" evidence="3">
    <location>
        <begin position="139"/>
        <end position="213"/>
    </location>
</feature>
<dbReference type="InterPro" id="IPR036427">
    <property type="entry name" value="Bromodomain-like_sf"/>
</dbReference>
<dbReference type="SUPFAM" id="SSF47370">
    <property type="entry name" value="Bromodomain"/>
    <property type="match status" value="1"/>
</dbReference>
<dbReference type="CDD" id="cd04369">
    <property type="entry name" value="Bromodomain"/>
    <property type="match status" value="1"/>
</dbReference>
<dbReference type="Gene3D" id="1.20.920.10">
    <property type="entry name" value="Bromodomain-like"/>
    <property type="match status" value="1"/>
</dbReference>
<dbReference type="EMBL" id="HBIS01004790">
    <property type="protein sequence ID" value="CAE0610530.1"/>
    <property type="molecule type" value="Transcribed_RNA"/>
</dbReference>